<name>G2T2U1_ROSHA</name>
<gene>
    <name evidence="6" type="ordered locus">RHOM_06785</name>
</gene>
<dbReference type="InterPro" id="IPR004089">
    <property type="entry name" value="MCPsignal_dom"/>
</dbReference>
<keyword evidence="4" id="KW-0472">Membrane</keyword>
<keyword evidence="4" id="KW-0812">Transmembrane</keyword>
<reference evidence="6 7" key="1">
    <citation type="journal article" date="2015" name="Genome Announc.">
        <title>Complete genome sequence of the human gut symbiont Roseburia hominis.</title>
        <authorList>
            <person name="Travis A.J."/>
            <person name="Kelly D."/>
            <person name="Flint H.J."/>
            <person name="Aminov R.I."/>
        </authorList>
    </citation>
    <scope>NUCLEOTIDE SEQUENCE [LARGE SCALE GENOMIC DNA]</scope>
    <source>
        <strain evidence="7">DSM 16839 / JCM 17582 / NCIMB 14029 / A2-183</strain>
    </source>
</reference>
<feature type="transmembrane region" description="Helical" evidence="4">
    <location>
        <begin position="50"/>
        <end position="75"/>
    </location>
</feature>
<feature type="transmembrane region" description="Helical" evidence="4">
    <location>
        <begin position="157"/>
        <end position="174"/>
    </location>
</feature>
<dbReference type="GeneID" id="93723174"/>
<feature type="domain" description="Methyl-accepting transducer" evidence="5">
    <location>
        <begin position="220"/>
        <end position="470"/>
    </location>
</feature>
<keyword evidence="1 2" id="KW-0807">Transducer</keyword>
<dbReference type="RefSeq" id="WP_014079513.1">
    <property type="nucleotide sequence ID" value="NC_015977.1"/>
</dbReference>
<dbReference type="OrthoDB" id="9807021at2"/>
<keyword evidence="4" id="KW-1133">Transmembrane helix</keyword>
<proteinExistence type="predicted"/>
<dbReference type="GO" id="GO:0016020">
    <property type="term" value="C:membrane"/>
    <property type="evidence" value="ECO:0007669"/>
    <property type="project" value="InterPro"/>
</dbReference>
<evidence type="ECO:0000256" key="4">
    <source>
        <dbReference type="SAM" id="Phobius"/>
    </source>
</evidence>
<dbReference type="AlphaFoldDB" id="G2T2U1"/>
<evidence type="ECO:0000256" key="1">
    <source>
        <dbReference type="ARBA" id="ARBA00023224"/>
    </source>
</evidence>
<dbReference type="Pfam" id="PF00015">
    <property type="entry name" value="MCPsignal"/>
    <property type="match status" value="1"/>
</dbReference>
<keyword evidence="3" id="KW-0175">Coiled coil</keyword>
<dbReference type="SMART" id="SM00283">
    <property type="entry name" value="MA"/>
    <property type="match status" value="1"/>
</dbReference>
<dbReference type="KEGG" id="rho:RHOM_06785"/>
<dbReference type="HOGENOM" id="CLU_000445_107_18_9"/>
<dbReference type="PANTHER" id="PTHR32089">
    <property type="entry name" value="METHYL-ACCEPTING CHEMOTAXIS PROTEIN MCPB"/>
    <property type="match status" value="1"/>
</dbReference>
<dbReference type="PROSITE" id="PS50111">
    <property type="entry name" value="CHEMOTAXIS_TRANSDUC_2"/>
    <property type="match status" value="1"/>
</dbReference>
<protein>
    <submittedName>
        <fullName evidence="6">Methyl-accepting chemotaxis sensory transducer</fullName>
    </submittedName>
</protein>
<organism evidence="6 7">
    <name type="scientific">Roseburia hominis (strain DSM 16839 / JCM 17582 / NCIMB 14029 / A2-183)</name>
    <dbReference type="NCBI Taxonomy" id="585394"/>
    <lineage>
        <taxon>Bacteria</taxon>
        <taxon>Bacillati</taxon>
        <taxon>Bacillota</taxon>
        <taxon>Clostridia</taxon>
        <taxon>Lachnospirales</taxon>
        <taxon>Lachnospiraceae</taxon>
        <taxon>Roseburia</taxon>
    </lineage>
</organism>
<evidence type="ECO:0000259" key="5">
    <source>
        <dbReference type="PROSITE" id="PS50111"/>
    </source>
</evidence>
<evidence type="ECO:0000256" key="2">
    <source>
        <dbReference type="PROSITE-ProRule" id="PRU00284"/>
    </source>
</evidence>
<dbReference type="PANTHER" id="PTHR32089:SF112">
    <property type="entry name" value="LYSOZYME-LIKE PROTEIN-RELATED"/>
    <property type="match status" value="1"/>
</dbReference>
<keyword evidence="7" id="KW-1185">Reference proteome</keyword>
<sequence>MGQTSGSDRNYIYKDKSERYRYMNTFYIFAVVILWVLFGVYLLAKLASKSIAVGTAVGNVVLIILFAVVELAFYLRNKSDVRLKRVVAIGVGVEFALIGMQTDAEFIYFALIAILTLQIPYYDMKRYKQTCIAFTALFTLVEVIRVIKGIGLQDVDSLCRVLCVYLLFFIMYRVGSIAKTFSDHALGSAASEGEKQKVMLEGILDISKTVRDESERSTSLVDELVHTSETVAQSMQEISSATNTTAKNIEEQNNMTQSIQSAIDETGERSRKMVDVATDSNENIQENLQVMEELKNQSEQIAATNHEVTESMTRLQNKTKEVEEIAGMILNISNQTNLLALNASIESARAGEAGRGFAVVAEQIRQLAEQTKKSTEEITTIINELNENARDVMTSVESSVEATESQNEKIAVAAESFERLNENMSQLIGDINEIAGQITGLSDSNNRIVENISQLSAATEEVTASAEQVREISEQNRNYAEEVKGAIGTIRGRTDEMKQFT</sequence>
<feature type="transmembrane region" description="Helical" evidence="4">
    <location>
        <begin position="26"/>
        <end position="44"/>
    </location>
</feature>
<dbReference type="EMBL" id="CP003040">
    <property type="protein sequence ID" value="AEN96474.1"/>
    <property type="molecule type" value="Genomic_DNA"/>
</dbReference>
<evidence type="ECO:0000313" key="6">
    <source>
        <dbReference type="EMBL" id="AEN96474.1"/>
    </source>
</evidence>
<feature type="transmembrane region" description="Helical" evidence="4">
    <location>
        <begin position="106"/>
        <end position="124"/>
    </location>
</feature>
<dbReference type="Gene3D" id="1.10.287.950">
    <property type="entry name" value="Methyl-accepting chemotaxis protein"/>
    <property type="match status" value="1"/>
</dbReference>
<dbReference type="SUPFAM" id="SSF58104">
    <property type="entry name" value="Methyl-accepting chemotaxis protein (MCP) signaling domain"/>
    <property type="match status" value="1"/>
</dbReference>
<feature type="transmembrane region" description="Helical" evidence="4">
    <location>
        <begin position="131"/>
        <end position="151"/>
    </location>
</feature>
<accession>G2T2U1</accession>
<evidence type="ECO:0000256" key="3">
    <source>
        <dbReference type="SAM" id="Coils"/>
    </source>
</evidence>
<feature type="coiled-coil region" evidence="3">
    <location>
        <begin position="274"/>
        <end position="311"/>
    </location>
</feature>
<dbReference type="STRING" id="585394.RHOM_06785"/>
<dbReference type="GO" id="GO:0007165">
    <property type="term" value="P:signal transduction"/>
    <property type="evidence" value="ECO:0007669"/>
    <property type="project" value="UniProtKB-KW"/>
</dbReference>
<evidence type="ECO:0000313" key="7">
    <source>
        <dbReference type="Proteomes" id="UP000008178"/>
    </source>
</evidence>
<dbReference type="Proteomes" id="UP000008178">
    <property type="component" value="Chromosome"/>
</dbReference>
<dbReference type="BioCyc" id="RHOM585394:G1H02-1362-MONOMER"/>
<dbReference type="eggNOG" id="COG0840">
    <property type="taxonomic scope" value="Bacteria"/>
</dbReference>